<keyword evidence="3" id="KW-0378">Hydrolase</keyword>
<dbReference type="PIRSF" id="PIRSF010631">
    <property type="entry name" value="A-rhamnsds"/>
    <property type="match status" value="1"/>
</dbReference>
<comment type="catalytic activity">
    <reaction evidence="1">
        <text>Hydrolysis of terminal non-reducing alpha-L-rhamnose residues in alpha-L-rhamnosides.</text>
        <dbReference type="EC" id="3.2.1.40"/>
    </reaction>
</comment>
<feature type="domain" description="Bacterial alpha-L-rhamnosidase N-terminal" evidence="5">
    <location>
        <begin position="166"/>
        <end position="340"/>
    </location>
</feature>
<dbReference type="EC" id="3.2.1.40" evidence="2"/>
<dbReference type="AlphaFoldDB" id="A0A507B962"/>
<evidence type="ECO:0000256" key="3">
    <source>
        <dbReference type="ARBA" id="ARBA00022801"/>
    </source>
</evidence>
<evidence type="ECO:0000313" key="9">
    <source>
        <dbReference type="Proteomes" id="UP000319257"/>
    </source>
</evidence>
<dbReference type="GeneID" id="41971483"/>
<evidence type="ECO:0000259" key="5">
    <source>
        <dbReference type="Pfam" id="PF08531"/>
    </source>
</evidence>
<dbReference type="InterPro" id="IPR013737">
    <property type="entry name" value="Bac_rhamnosid_N"/>
</dbReference>
<organism evidence="8 9">
    <name type="scientific">Thyridium curvatum</name>
    <dbReference type="NCBI Taxonomy" id="1093900"/>
    <lineage>
        <taxon>Eukaryota</taxon>
        <taxon>Fungi</taxon>
        <taxon>Dikarya</taxon>
        <taxon>Ascomycota</taxon>
        <taxon>Pezizomycotina</taxon>
        <taxon>Sordariomycetes</taxon>
        <taxon>Sordariomycetidae</taxon>
        <taxon>Thyridiales</taxon>
        <taxon>Thyridiaceae</taxon>
        <taxon>Thyridium</taxon>
    </lineage>
</organism>
<dbReference type="InterPro" id="IPR035396">
    <property type="entry name" value="Bac_rhamnosid6H"/>
</dbReference>
<feature type="domain" description="Alpha-L-rhamnosidase concanavalin-like" evidence="4">
    <location>
        <begin position="349"/>
        <end position="450"/>
    </location>
</feature>
<dbReference type="Pfam" id="PF17389">
    <property type="entry name" value="Bac_rhamnosid6H"/>
    <property type="match status" value="1"/>
</dbReference>
<feature type="domain" description="Alpha-L-rhamnosidase C-terminal" evidence="7">
    <location>
        <begin position="811"/>
        <end position="888"/>
    </location>
</feature>
<evidence type="ECO:0000259" key="6">
    <source>
        <dbReference type="Pfam" id="PF17389"/>
    </source>
</evidence>
<dbReference type="PANTHER" id="PTHR33307">
    <property type="entry name" value="ALPHA-RHAMNOSIDASE (EUROFUNG)"/>
    <property type="match status" value="1"/>
</dbReference>
<dbReference type="GO" id="GO:0005975">
    <property type="term" value="P:carbohydrate metabolic process"/>
    <property type="evidence" value="ECO:0007669"/>
    <property type="project" value="InterPro"/>
</dbReference>
<dbReference type="InterPro" id="IPR008928">
    <property type="entry name" value="6-hairpin_glycosidase_sf"/>
</dbReference>
<dbReference type="GO" id="GO:0030596">
    <property type="term" value="F:alpha-L-rhamnosidase activity"/>
    <property type="evidence" value="ECO:0007669"/>
    <property type="project" value="UniProtKB-EC"/>
</dbReference>
<accession>A0A507B962</accession>
<dbReference type="Pfam" id="PF17390">
    <property type="entry name" value="Bac_rhamnosid_C"/>
    <property type="match status" value="1"/>
</dbReference>
<dbReference type="Gene3D" id="2.60.120.260">
    <property type="entry name" value="Galactose-binding domain-like"/>
    <property type="match status" value="2"/>
</dbReference>
<dbReference type="SUPFAM" id="SSF48208">
    <property type="entry name" value="Six-hairpin glycosidases"/>
    <property type="match status" value="1"/>
</dbReference>
<proteinExistence type="predicted"/>
<dbReference type="InterPro" id="IPR016007">
    <property type="entry name" value="Alpha_rhamnosid"/>
</dbReference>
<dbReference type="InterPro" id="IPR013783">
    <property type="entry name" value="Ig-like_fold"/>
</dbReference>
<dbReference type="Gene3D" id="1.50.10.10">
    <property type="match status" value="1"/>
</dbReference>
<protein>
    <recommendedName>
        <fullName evidence="2">alpha-L-rhamnosidase</fullName>
        <ecNumber evidence="2">3.2.1.40</ecNumber>
    </recommendedName>
</protein>
<dbReference type="RefSeq" id="XP_030998098.1">
    <property type="nucleotide sequence ID" value="XM_031138402.1"/>
</dbReference>
<dbReference type="EMBL" id="SKBQ01000018">
    <property type="protein sequence ID" value="TPX16387.1"/>
    <property type="molecule type" value="Genomic_DNA"/>
</dbReference>
<evidence type="ECO:0000259" key="4">
    <source>
        <dbReference type="Pfam" id="PF05592"/>
    </source>
</evidence>
<dbReference type="OrthoDB" id="10036721at2759"/>
<evidence type="ECO:0000313" key="8">
    <source>
        <dbReference type="EMBL" id="TPX16387.1"/>
    </source>
</evidence>
<dbReference type="InterPro" id="IPR035398">
    <property type="entry name" value="Bac_rhamnosid_C"/>
</dbReference>
<dbReference type="Gene3D" id="2.60.420.10">
    <property type="entry name" value="Maltose phosphorylase, domain 3"/>
    <property type="match status" value="1"/>
</dbReference>
<dbReference type="Gene3D" id="2.60.40.10">
    <property type="entry name" value="Immunoglobulins"/>
    <property type="match status" value="1"/>
</dbReference>
<evidence type="ECO:0000256" key="1">
    <source>
        <dbReference type="ARBA" id="ARBA00001445"/>
    </source>
</evidence>
<dbReference type="Pfam" id="PF25788">
    <property type="entry name" value="Ig_Rha78A_N"/>
    <property type="match status" value="1"/>
</dbReference>
<dbReference type="InterPro" id="IPR008902">
    <property type="entry name" value="Rhamnosid_concanavalin"/>
</dbReference>
<dbReference type="Pfam" id="PF08531">
    <property type="entry name" value="Bac_rhamnosid_N"/>
    <property type="match status" value="1"/>
</dbReference>
<dbReference type="InterPro" id="IPR012341">
    <property type="entry name" value="6hp_glycosidase-like_sf"/>
</dbReference>
<evidence type="ECO:0000256" key="2">
    <source>
        <dbReference type="ARBA" id="ARBA00012652"/>
    </source>
</evidence>
<reference evidence="8 9" key="1">
    <citation type="submission" date="2019-06" db="EMBL/GenBank/DDBJ databases">
        <title>Draft genome sequence of the filamentous fungus Phialemoniopsis curvata isolated from diesel fuel.</title>
        <authorList>
            <person name="Varaljay V.A."/>
            <person name="Lyon W.J."/>
            <person name="Crouch A.L."/>
            <person name="Drake C.E."/>
            <person name="Hollomon J.M."/>
            <person name="Nadeau L.J."/>
            <person name="Nunn H.S."/>
            <person name="Stevenson B.S."/>
            <person name="Bojanowski C.L."/>
            <person name="Crookes-Goodson W.J."/>
        </authorList>
    </citation>
    <scope>NUCLEOTIDE SEQUENCE [LARGE SCALE GENOMIC DNA]</scope>
    <source>
        <strain evidence="8 9">D216</strain>
    </source>
</reference>
<dbReference type="InParanoid" id="A0A507B962"/>
<gene>
    <name evidence="8" type="ORF">E0L32_004036</name>
</gene>
<dbReference type="Pfam" id="PF05592">
    <property type="entry name" value="Bac_rhamnosid"/>
    <property type="match status" value="1"/>
</dbReference>
<feature type="domain" description="Alpha-L-rhamnosidase six-hairpin glycosidase" evidence="6">
    <location>
        <begin position="456"/>
        <end position="809"/>
    </location>
</feature>
<name>A0A507B962_9PEZI</name>
<keyword evidence="9" id="KW-1185">Reference proteome</keyword>
<sequence length="942" mass="104369">MADVTHPELTKPVFEHHPDGFGISNPRPRLSWKFLASAEPTRGWTQAAYEVEILRHGDQEAQTFLVDSEESVLVPWPAAALRSRQQASVRVRCWGQSPDEHGTVRRNPEPTSWSPVASLEVALLEQSDWTASMITSSRRLGPEAPLQPLRFRRQFEIPSSVVTSSARARLYITALGVFEAFLNGERLGDECMAPGWTSYNHRLTYRCLDVTPHLRHHGNNVIAVEVAEGWYATKLGFNGGTRFLYGGKDIAVMAQLEITSGARSWTLTTDDNWACAVSAIQSSELYDGEVYDAREDHSLWTTAAQDADKMGTRWLRVKTLPQVPGRKLLTTSSPPVRVIESRQVQAIHKTPAGKTIVDFGQNLAGKVVVKSVTLAAGERLVLRHAEVLEHGELCTRPLKDAKCEDVIIGSGEEICNWTPKFTFHGFRYVQVDGWPGSEDELRSALSASVMHSDMQRRGYFSCSNEWVNKLHTNVVWSMRGNFLSVPTDCPQRDERLGWTGDIQIFCPTASYLYDTVGFLENWLEDLSSEQLEQGNNGVPPFVSPEVPLLTWPRRKPQAVWHDVTVLTPWDLHRFSSDKVLLERQFQSMRAWLEQGVDRGEDGLWNFYLWQLGDWLDPNAPPQNPALALTDKVLVADAYLVHTTEVFAQVCALLGKAELATKYRAEASTLKRLFQDKYLTPSGNIMSNTQTAIALALQFGLYRGPAQRRTASRALSKLVRTAFFHVSTGFAGTPAVLPALAGPARQPQLAYRMLLEKACPSWLYPVTMGATTTWERWDSMLPDGSVNPGRMTSFNHYALGAAADWLHGCVGGLAPLGAGWRVALVRPVPGGNLTHAEARFDGPYGLLRCAWRVTASPAAASSAAAGEAARFEMELEVPPNSSAKVILPCDWITDPGDEAEEAFTLVGSGVHHFACDFVAGEWPPKALPPPNMPYSPEMDMVAE</sequence>
<comment type="caution">
    <text evidence="8">The sequence shown here is derived from an EMBL/GenBank/DDBJ whole genome shotgun (WGS) entry which is preliminary data.</text>
</comment>
<evidence type="ECO:0000259" key="7">
    <source>
        <dbReference type="Pfam" id="PF17390"/>
    </source>
</evidence>
<dbReference type="PANTHER" id="PTHR33307:SF6">
    <property type="entry name" value="ALPHA-RHAMNOSIDASE (EUROFUNG)-RELATED"/>
    <property type="match status" value="1"/>
</dbReference>
<dbReference type="Proteomes" id="UP000319257">
    <property type="component" value="Unassembled WGS sequence"/>
</dbReference>
<dbReference type="STRING" id="1093900.A0A507B962"/>